<protein>
    <recommendedName>
        <fullName evidence="4">Lipoprotein</fullName>
    </recommendedName>
</protein>
<proteinExistence type="predicted"/>
<evidence type="ECO:0000313" key="2">
    <source>
        <dbReference type="EMBL" id="GII42728.1"/>
    </source>
</evidence>
<sequence>MDKARAISGVMTAAAAALLLLSGCAGPEYTYVRDSDGGTYFKVPSSWKKVDQKALEGQLFGDPASATAQVQRQLTWSVAYDAQAEPSADHLLIGSGGADDRPFVMAKVQTLTEPQRNQASLDSLRNAIGLPVAVPDDTRKQMESSAEYPFKNFELLDDQVLPSQDGVRGVRSVFNFRLANGVQTFDETSYLSADGSRISTLLIRCSAACYQQRSKEIDQIVQSFKVTRLLNQ</sequence>
<accession>A0A8J3UCJ4</accession>
<dbReference type="PROSITE" id="PS51257">
    <property type="entry name" value="PROKAR_LIPOPROTEIN"/>
    <property type="match status" value="1"/>
</dbReference>
<evidence type="ECO:0000256" key="1">
    <source>
        <dbReference type="SAM" id="SignalP"/>
    </source>
</evidence>
<evidence type="ECO:0008006" key="4">
    <source>
        <dbReference type="Google" id="ProtNLM"/>
    </source>
</evidence>
<feature type="signal peptide" evidence="1">
    <location>
        <begin position="1"/>
        <end position="27"/>
    </location>
</feature>
<dbReference type="AlphaFoldDB" id="A0A8J3UCJ4"/>
<dbReference type="EMBL" id="BOOP01000046">
    <property type="protein sequence ID" value="GII42728.1"/>
    <property type="molecule type" value="Genomic_DNA"/>
</dbReference>
<feature type="chain" id="PRO_5039688514" description="Lipoprotein" evidence="1">
    <location>
        <begin position="28"/>
        <end position="232"/>
    </location>
</feature>
<dbReference type="Proteomes" id="UP000622547">
    <property type="component" value="Unassembled WGS sequence"/>
</dbReference>
<comment type="caution">
    <text evidence="2">The sequence shown here is derived from an EMBL/GenBank/DDBJ whole genome shotgun (WGS) entry which is preliminary data.</text>
</comment>
<organism evidence="2 3">
    <name type="scientific">Planotetraspora phitsanulokensis</name>
    <dbReference type="NCBI Taxonomy" id="575192"/>
    <lineage>
        <taxon>Bacteria</taxon>
        <taxon>Bacillati</taxon>
        <taxon>Actinomycetota</taxon>
        <taxon>Actinomycetes</taxon>
        <taxon>Streptosporangiales</taxon>
        <taxon>Streptosporangiaceae</taxon>
        <taxon>Planotetraspora</taxon>
    </lineage>
</organism>
<name>A0A8J3UCJ4_9ACTN</name>
<keyword evidence="3" id="KW-1185">Reference proteome</keyword>
<keyword evidence="1" id="KW-0732">Signal</keyword>
<evidence type="ECO:0000313" key="3">
    <source>
        <dbReference type="Proteomes" id="UP000622547"/>
    </source>
</evidence>
<reference evidence="2 3" key="1">
    <citation type="submission" date="2021-01" db="EMBL/GenBank/DDBJ databases">
        <title>Whole genome shotgun sequence of Planotetraspora phitsanulokensis NBRC 104273.</title>
        <authorList>
            <person name="Komaki H."/>
            <person name="Tamura T."/>
        </authorList>
    </citation>
    <scope>NUCLEOTIDE SEQUENCE [LARGE SCALE GENOMIC DNA]</scope>
    <source>
        <strain evidence="2 3">NBRC 104273</strain>
    </source>
</reference>
<gene>
    <name evidence="2" type="ORF">Pph01_77310</name>
</gene>